<dbReference type="Pfam" id="PF00563">
    <property type="entry name" value="EAL"/>
    <property type="match status" value="1"/>
</dbReference>
<dbReference type="SUPFAM" id="SSF55073">
    <property type="entry name" value="Nucleotide cyclase"/>
    <property type="match status" value="1"/>
</dbReference>
<dbReference type="Pfam" id="PF00990">
    <property type="entry name" value="GGDEF"/>
    <property type="match status" value="1"/>
</dbReference>
<dbReference type="EMBL" id="CM001377">
    <property type="protein sequence ID" value="EHM10651.1"/>
    <property type="molecule type" value="Genomic_DNA"/>
</dbReference>
<dbReference type="PROSITE" id="PS50887">
    <property type="entry name" value="GGDEF"/>
    <property type="match status" value="1"/>
</dbReference>
<dbReference type="Gene3D" id="3.20.20.450">
    <property type="entry name" value="EAL domain"/>
    <property type="match status" value="1"/>
</dbReference>
<accession>H0UPU2</accession>
<dbReference type="AlphaFoldDB" id="H0UPU2"/>
<organism evidence="3 4">
    <name type="scientific">Thermanaerovibrio velox DSM 12556</name>
    <dbReference type="NCBI Taxonomy" id="926567"/>
    <lineage>
        <taxon>Bacteria</taxon>
        <taxon>Thermotogati</taxon>
        <taxon>Synergistota</taxon>
        <taxon>Synergistia</taxon>
        <taxon>Synergistales</taxon>
        <taxon>Synergistaceae</taxon>
        <taxon>Thermanaerovibrio</taxon>
    </lineage>
</organism>
<dbReference type="InterPro" id="IPR035965">
    <property type="entry name" value="PAS-like_dom_sf"/>
</dbReference>
<dbReference type="SMART" id="SM00267">
    <property type="entry name" value="GGDEF"/>
    <property type="match status" value="1"/>
</dbReference>
<dbReference type="InterPro" id="IPR035919">
    <property type="entry name" value="EAL_sf"/>
</dbReference>
<dbReference type="InterPro" id="IPR000160">
    <property type="entry name" value="GGDEF_dom"/>
</dbReference>
<dbReference type="Gene3D" id="3.30.450.20">
    <property type="entry name" value="PAS domain"/>
    <property type="match status" value="1"/>
</dbReference>
<dbReference type="HOGENOM" id="CLU_000445_70_20_0"/>
<proteinExistence type="predicted"/>
<dbReference type="Proteomes" id="UP000005730">
    <property type="component" value="Chromosome"/>
</dbReference>
<dbReference type="PROSITE" id="PS50883">
    <property type="entry name" value="EAL"/>
    <property type="match status" value="1"/>
</dbReference>
<evidence type="ECO:0000313" key="3">
    <source>
        <dbReference type="EMBL" id="EHM10651.1"/>
    </source>
</evidence>
<sequence>MRSKSPSLKDVFTPNTLKQQGWAIFLASPTGDLLDQNEEGLELARELGIPDDRRGCGGQPPRALRKAFLWALRGRISRLHLPLGDRSVMAFVTPVPSGVAVMASLGRSSLWEELLLEHLDRIGAVLDHEGRVMAATRAMREHLKAPMNRLLGKRFSRFLQSPATASSVAWIVKNKGQWEGEVNLRRMDGAALPLKVLVRSINDPRFGRVGFLVLAETPPHETPPTWICTHDPVTALPNRSYLLSRLSEMIPSAEKPVGLLLADMDRFRDVNVLLGHDGGDRMLHLALRRIKDAVGKNEGVFRLEGNTFAVILPHDEIETLSLGNRVVEAFKAPLSETHPVINVSCSVGISVSPCDGTRPDELLDKAFHALRRAKELGGGRCVRYDRDIRRDFTMRMVLENGIRRAIREGHFQLHYQPLVNPLNCKVVAMEALLRWPTGKGTYVPPSKFIPIAESTGLILEIGEWVLNQACMDAKKWSQGPIGEVPVSVNLSGTELRLGNPEEKIRLALERSNLDPRLLIVEISENAILEERRRAEKVFLDLRRTGVKVYIDDFGTGYSSLSYLRDFTLDGLKVDKSFVNQVPRNERDMALISAILGMAKALKLETVVEGVETKEQCSAVTDMGIGCIQGFLFSPPRPLAVLEALVSDAGVLLPSRKSPG</sequence>
<name>H0UPU2_9BACT</name>
<dbReference type="RefSeq" id="WP_006584146.1">
    <property type="nucleotide sequence ID" value="NZ_CM001377.1"/>
</dbReference>
<dbReference type="CDD" id="cd01948">
    <property type="entry name" value="EAL"/>
    <property type="match status" value="1"/>
</dbReference>
<evidence type="ECO:0000259" key="2">
    <source>
        <dbReference type="PROSITE" id="PS50887"/>
    </source>
</evidence>
<dbReference type="NCBIfam" id="TIGR00254">
    <property type="entry name" value="GGDEF"/>
    <property type="match status" value="1"/>
</dbReference>
<dbReference type="SMART" id="SM00052">
    <property type="entry name" value="EAL"/>
    <property type="match status" value="1"/>
</dbReference>
<keyword evidence="4" id="KW-1185">Reference proteome</keyword>
<dbReference type="InterPro" id="IPR029787">
    <property type="entry name" value="Nucleotide_cyclase"/>
</dbReference>
<gene>
    <name evidence="3" type="ORF">TheveDRAFT_1533</name>
</gene>
<dbReference type="STRING" id="926567.TheveDRAFT_1533"/>
<dbReference type="InterPro" id="IPR001633">
    <property type="entry name" value="EAL_dom"/>
</dbReference>
<dbReference type="eggNOG" id="COG5001">
    <property type="taxonomic scope" value="Bacteria"/>
</dbReference>
<dbReference type="CDD" id="cd01949">
    <property type="entry name" value="GGDEF"/>
    <property type="match status" value="1"/>
</dbReference>
<dbReference type="InterPro" id="IPR043128">
    <property type="entry name" value="Rev_trsase/Diguanyl_cyclase"/>
</dbReference>
<protein>
    <submittedName>
        <fullName evidence="3">Diguanylate cyclase (GGDEF) domain-containing protein</fullName>
    </submittedName>
</protein>
<evidence type="ECO:0000313" key="4">
    <source>
        <dbReference type="Proteomes" id="UP000005730"/>
    </source>
</evidence>
<dbReference type="SUPFAM" id="SSF141868">
    <property type="entry name" value="EAL domain-like"/>
    <property type="match status" value="1"/>
</dbReference>
<dbReference type="Gene3D" id="3.30.70.270">
    <property type="match status" value="1"/>
</dbReference>
<reference evidence="3 4" key="1">
    <citation type="submission" date="2011-10" db="EMBL/GenBank/DDBJ databases">
        <title>The Noncontiguous Finished genome of Thermanaerovibrio velox DSM 12556.</title>
        <authorList>
            <consortium name="US DOE Joint Genome Institute (JGI-PGF)"/>
            <person name="Lucas S."/>
            <person name="Copeland A."/>
            <person name="Lapidus A."/>
            <person name="Glavina del Rio T."/>
            <person name="Dalin E."/>
            <person name="Tice H."/>
            <person name="Bruce D."/>
            <person name="Goodwin L."/>
            <person name="Pitluck S."/>
            <person name="Peters L."/>
            <person name="Mikhailova N."/>
            <person name="Teshima H."/>
            <person name="Kyrpides N."/>
            <person name="Mavromatis K."/>
            <person name="Ivanova N."/>
            <person name="Markowitz V."/>
            <person name="Cheng J.-F."/>
            <person name="Hugenholtz P."/>
            <person name="Woyke T."/>
            <person name="Wu D."/>
            <person name="Spring S."/>
            <person name="Brambilla E.-M."/>
            <person name="Klenk H.-P."/>
            <person name="Eisen J.A."/>
        </authorList>
    </citation>
    <scope>NUCLEOTIDE SEQUENCE [LARGE SCALE GENOMIC DNA]</scope>
    <source>
        <strain evidence="3 4">DSM 12556</strain>
    </source>
</reference>
<dbReference type="PANTHER" id="PTHR44757">
    <property type="entry name" value="DIGUANYLATE CYCLASE DGCP"/>
    <property type="match status" value="1"/>
</dbReference>
<dbReference type="SUPFAM" id="SSF55785">
    <property type="entry name" value="PYP-like sensor domain (PAS domain)"/>
    <property type="match status" value="1"/>
</dbReference>
<dbReference type="PANTHER" id="PTHR44757:SF2">
    <property type="entry name" value="BIOFILM ARCHITECTURE MAINTENANCE PROTEIN MBAA"/>
    <property type="match status" value="1"/>
</dbReference>
<feature type="domain" description="GGDEF" evidence="2">
    <location>
        <begin position="255"/>
        <end position="386"/>
    </location>
</feature>
<feature type="domain" description="EAL" evidence="1">
    <location>
        <begin position="395"/>
        <end position="649"/>
    </location>
</feature>
<dbReference type="InterPro" id="IPR052155">
    <property type="entry name" value="Biofilm_reg_signaling"/>
</dbReference>
<dbReference type="OrthoDB" id="898at2"/>
<evidence type="ECO:0000259" key="1">
    <source>
        <dbReference type="PROSITE" id="PS50883"/>
    </source>
</evidence>